<organism evidence="2 3">
    <name type="scientific">Lysinibacillus telephonicus</name>
    <dbReference type="NCBI Taxonomy" id="1714840"/>
    <lineage>
        <taxon>Bacteria</taxon>
        <taxon>Bacillati</taxon>
        <taxon>Bacillota</taxon>
        <taxon>Bacilli</taxon>
        <taxon>Bacillales</taxon>
        <taxon>Bacillaceae</taxon>
        <taxon>Lysinibacillus</taxon>
    </lineage>
</organism>
<dbReference type="InterPro" id="IPR008326">
    <property type="entry name" value="PdhI-like"/>
</dbReference>
<evidence type="ECO:0000256" key="1">
    <source>
        <dbReference type="ARBA" id="ARBA00006718"/>
    </source>
</evidence>
<sequence>MKLIISDEAFQWFKREMEVVQGKSIRFYARYGGSSPFHEAFSLGMTQDEPHDIGVETVKEGIHFYIEKDDLWFFNDHNLHVKLDVMMDELKYDYIKE</sequence>
<keyword evidence="3" id="KW-1185">Reference proteome</keyword>
<dbReference type="EMBL" id="RXNR01000105">
    <property type="protein sequence ID" value="RTQ86979.1"/>
    <property type="molecule type" value="Genomic_DNA"/>
</dbReference>
<comment type="similarity">
    <text evidence="1">Belongs to the HesB/IscA family.</text>
</comment>
<accession>A0A3S0KB96</accession>
<proteinExistence type="inferred from homology"/>
<evidence type="ECO:0000313" key="2">
    <source>
        <dbReference type="EMBL" id="RTQ86979.1"/>
    </source>
</evidence>
<name>A0A3S0KB96_9BACI</name>
<gene>
    <name evidence="2" type="ORF">EKG35_19560</name>
</gene>
<protein>
    <recommendedName>
        <fullName evidence="4">FeS cluster biogenesis domain-containing protein</fullName>
    </recommendedName>
</protein>
<dbReference type="OrthoDB" id="1645729at2"/>
<dbReference type="InterPro" id="IPR035903">
    <property type="entry name" value="HesB-like_dom_sf"/>
</dbReference>
<evidence type="ECO:0000313" key="3">
    <source>
        <dbReference type="Proteomes" id="UP000276349"/>
    </source>
</evidence>
<dbReference type="AlphaFoldDB" id="A0A3S0KB96"/>
<reference evidence="2 3" key="1">
    <citation type="submission" date="2018-12" db="EMBL/GenBank/DDBJ databases">
        <authorList>
            <person name="Yu L."/>
        </authorList>
    </citation>
    <scope>NUCLEOTIDE SEQUENCE [LARGE SCALE GENOMIC DNA]</scope>
    <source>
        <strain evidence="2 3">S5H2222</strain>
    </source>
</reference>
<dbReference type="PIRSF" id="PIRSF034852">
    <property type="entry name" value="UCP034852"/>
    <property type="match status" value="1"/>
</dbReference>
<dbReference type="RefSeq" id="WP_126296233.1">
    <property type="nucleotide sequence ID" value="NZ_CP155468.1"/>
</dbReference>
<dbReference type="SUPFAM" id="SSF89360">
    <property type="entry name" value="HesB-like domain"/>
    <property type="match status" value="1"/>
</dbReference>
<dbReference type="Proteomes" id="UP000276349">
    <property type="component" value="Unassembled WGS sequence"/>
</dbReference>
<comment type="caution">
    <text evidence="2">The sequence shown here is derived from an EMBL/GenBank/DDBJ whole genome shotgun (WGS) entry which is preliminary data.</text>
</comment>
<evidence type="ECO:0008006" key="4">
    <source>
        <dbReference type="Google" id="ProtNLM"/>
    </source>
</evidence>